<feature type="transmembrane region" description="Helical" evidence="7">
    <location>
        <begin position="472"/>
        <end position="493"/>
    </location>
</feature>
<keyword evidence="5 7" id="KW-0472">Membrane</keyword>
<feature type="transmembrane region" description="Helical" evidence="7">
    <location>
        <begin position="111"/>
        <end position="134"/>
    </location>
</feature>
<sequence length="980" mass="106841">MMLAITYLQNRYTTYSTKQSEEFNTASRSVKPGLIAAGIVSSWTWSSTLLTSSTFAYSYGIGGPMWYAAMGSSQILLFALIAIKIKTNAPGAHTFPEIILAHHGRLNHLTYLFFAFATNLLVGSCLVLGGSQVVGALSGVNVYGACFLIPLVVAAYVIAGGLRSTFIADYAHTVILFVAILTFGFSMYATNPTVGSISKFYDLLLEAGKDMPITGNAHNGSYLTFKSDDGLVFAIDLLVAGFCTVWLDQAYWQRAIASRPETSVKAYIFGGIAWYGIPFGFATAMGLGCAALTSSPSFPTYPNPLSAAQNGSGLSAPATAIALLGSGGAGLMLLLLFMAVTSATSAELIAVSSLITFDIYKTYIRPAATSDELVRISHYGIIIFSVILASFCCILNAVSINLTWVLTVLGVIVGGASIPVGLILLWEPMSSCAALISPWIGTALGLVAWFVVTKLRSGSISVETTGDVTNAVAGNVTSCCTGVIMAFVLSYLFPTKWGAAEADGDLLAKIRQDKILQGISTEAPRDTAVVNNFTGSDLEKAESSPIAPTRETDERQPASDPAPETVVPTGNAIVDFLEASYSQPMDAEQARVATKLAYGFNIAYWTVAVILVPFSFFGSEWEFTRAGFVGWCVVSFIWVWFSALICILWPIWESRETMWTIVKGMSRDALARERASELSQERSQDEMPFSTSDGPPYTLCIFPFSLYSIMARFAIALGQEYHQGPKGVPNITHKLINLHRDDNLEEWFLTEVNCNGQVPVMTREWRDGSMKPRVEIMTESVAISKFFGDSFFPGLLGGTHKGEVDALLEKIHEIQAFSLSIKSPSREQAVEVPDPGLDRLLAKTDISDKYRRALEYKREHYYRNLAYALRPENIQKAKAQAADLFERLLQLYREYHQKSDTEQEQGIWLFGAATGPTILDAHAVALIARIDDAGQDELVPSELLAYARQIRGLPAWEAVTHGRKTIWNIGYGHVHLLEET</sequence>
<evidence type="ECO:0000256" key="7">
    <source>
        <dbReference type="SAM" id="Phobius"/>
    </source>
</evidence>
<feature type="transmembrane region" description="Helical" evidence="7">
    <location>
        <begin position="34"/>
        <end position="59"/>
    </location>
</feature>
<dbReference type="PANTHER" id="PTHR46154">
    <property type="match status" value="1"/>
</dbReference>
<comment type="subcellular location">
    <subcellularLocation>
        <location evidence="1">Membrane</location>
        <topology evidence="1">Multi-pass membrane protein</topology>
    </subcellularLocation>
</comment>
<feature type="transmembrane region" description="Helical" evidence="7">
    <location>
        <begin position="267"/>
        <end position="293"/>
    </location>
</feature>
<evidence type="ECO:0000256" key="3">
    <source>
        <dbReference type="ARBA" id="ARBA00022692"/>
    </source>
</evidence>
<proteinExistence type="inferred from homology"/>
<dbReference type="EMBL" id="JAUJFL010000001">
    <property type="protein sequence ID" value="KAK2614756.1"/>
    <property type="molecule type" value="Genomic_DNA"/>
</dbReference>
<dbReference type="Pfam" id="PF00474">
    <property type="entry name" value="SSF"/>
    <property type="match status" value="1"/>
</dbReference>
<name>A0AAD9SR59_PHOAM</name>
<feature type="transmembrane region" description="Helical" evidence="7">
    <location>
        <begin position="628"/>
        <end position="652"/>
    </location>
</feature>
<reference evidence="8" key="1">
    <citation type="submission" date="2023-06" db="EMBL/GenBank/DDBJ databases">
        <authorList>
            <person name="Noh H."/>
        </authorList>
    </citation>
    <scope>NUCLEOTIDE SEQUENCE</scope>
    <source>
        <strain evidence="8">DUCC20226</strain>
    </source>
</reference>
<evidence type="ECO:0000313" key="8">
    <source>
        <dbReference type="EMBL" id="KAK2614756.1"/>
    </source>
</evidence>
<feature type="transmembrane region" description="Helical" evidence="7">
    <location>
        <begin position="331"/>
        <end position="355"/>
    </location>
</feature>
<dbReference type="AlphaFoldDB" id="A0AAD9SR59"/>
<feature type="transmembrane region" description="Helical" evidence="7">
    <location>
        <begin position="596"/>
        <end position="616"/>
    </location>
</feature>
<dbReference type="PANTHER" id="PTHR46154:SF2">
    <property type="entry name" value="SOLUTE SYMPORTER FAMILY TRANSPORTER (AFU_ORTHOLOGUE AFUA_6G03200)"/>
    <property type="match status" value="1"/>
</dbReference>
<dbReference type="GO" id="GO:0015204">
    <property type="term" value="F:urea transmembrane transporter activity"/>
    <property type="evidence" value="ECO:0007669"/>
    <property type="project" value="InterPro"/>
</dbReference>
<dbReference type="Proteomes" id="UP001265746">
    <property type="component" value="Unassembled WGS sequence"/>
</dbReference>
<evidence type="ECO:0000256" key="6">
    <source>
        <dbReference type="SAM" id="MobiDB-lite"/>
    </source>
</evidence>
<evidence type="ECO:0000256" key="1">
    <source>
        <dbReference type="ARBA" id="ARBA00004141"/>
    </source>
</evidence>
<evidence type="ECO:0000313" key="9">
    <source>
        <dbReference type="Proteomes" id="UP001265746"/>
    </source>
</evidence>
<feature type="transmembrane region" description="Helical" evidence="7">
    <location>
        <begin position="140"/>
        <end position="158"/>
    </location>
</feature>
<feature type="transmembrane region" description="Helical" evidence="7">
    <location>
        <begin position="433"/>
        <end position="452"/>
    </location>
</feature>
<dbReference type="CDD" id="cd11476">
    <property type="entry name" value="SLC5sbd_DUR3"/>
    <property type="match status" value="1"/>
</dbReference>
<feature type="region of interest" description="Disordered" evidence="6">
    <location>
        <begin position="538"/>
        <end position="566"/>
    </location>
</feature>
<keyword evidence="4 7" id="KW-1133">Transmembrane helix</keyword>
<dbReference type="InterPro" id="IPR031155">
    <property type="entry name" value="DUR"/>
</dbReference>
<dbReference type="GO" id="GO:0005886">
    <property type="term" value="C:plasma membrane"/>
    <property type="evidence" value="ECO:0007669"/>
    <property type="project" value="TreeGrafter"/>
</dbReference>
<evidence type="ECO:0000256" key="5">
    <source>
        <dbReference type="ARBA" id="ARBA00023136"/>
    </source>
</evidence>
<keyword evidence="9" id="KW-1185">Reference proteome</keyword>
<organism evidence="8 9">
    <name type="scientific">Phomopsis amygdali</name>
    <name type="common">Fusicoccum amygdali</name>
    <dbReference type="NCBI Taxonomy" id="1214568"/>
    <lineage>
        <taxon>Eukaryota</taxon>
        <taxon>Fungi</taxon>
        <taxon>Dikarya</taxon>
        <taxon>Ascomycota</taxon>
        <taxon>Pezizomycotina</taxon>
        <taxon>Sordariomycetes</taxon>
        <taxon>Sordariomycetidae</taxon>
        <taxon>Diaporthales</taxon>
        <taxon>Diaporthaceae</taxon>
        <taxon>Diaporthe</taxon>
    </lineage>
</organism>
<dbReference type="NCBIfam" id="TIGR00813">
    <property type="entry name" value="sss"/>
    <property type="match status" value="1"/>
</dbReference>
<accession>A0AAD9SR59</accession>
<comment type="caution">
    <text evidence="8">The sequence shown here is derived from an EMBL/GenBank/DDBJ whole genome shotgun (WGS) entry which is preliminary data.</text>
</comment>
<feature type="transmembrane region" description="Helical" evidence="7">
    <location>
        <begin position="404"/>
        <end position="426"/>
    </location>
</feature>
<dbReference type="Gene3D" id="3.40.30.10">
    <property type="entry name" value="Glutaredoxin"/>
    <property type="match status" value="1"/>
</dbReference>
<gene>
    <name evidence="8" type="ORF">N8I77_001560</name>
</gene>
<protein>
    <submittedName>
        <fullName evidence="8">Uncharacterized protein</fullName>
    </submittedName>
</protein>
<evidence type="ECO:0000256" key="2">
    <source>
        <dbReference type="ARBA" id="ARBA00006434"/>
    </source>
</evidence>
<dbReference type="InterPro" id="IPR001734">
    <property type="entry name" value="Na/solute_symporter"/>
</dbReference>
<dbReference type="PROSITE" id="PS50283">
    <property type="entry name" value="NA_SOLUT_SYMP_3"/>
    <property type="match status" value="1"/>
</dbReference>
<evidence type="ECO:0000256" key="4">
    <source>
        <dbReference type="ARBA" id="ARBA00022989"/>
    </source>
</evidence>
<dbReference type="Gene3D" id="1.20.1730.10">
    <property type="entry name" value="Sodium/glucose cotransporter"/>
    <property type="match status" value="1"/>
</dbReference>
<comment type="similarity">
    <text evidence="2">Belongs to the sodium:solute symporter (SSF) (TC 2.A.21) family.</text>
</comment>
<feature type="transmembrane region" description="Helical" evidence="7">
    <location>
        <begin position="230"/>
        <end position="247"/>
    </location>
</feature>
<feature type="transmembrane region" description="Helical" evidence="7">
    <location>
        <begin position="376"/>
        <end position="398"/>
    </location>
</feature>
<feature type="transmembrane region" description="Helical" evidence="7">
    <location>
        <begin position="170"/>
        <end position="189"/>
    </location>
</feature>
<keyword evidence="3 7" id="KW-0812">Transmembrane</keyword>
<dbReference type="InterPro" id="IPR038377">
    <property type="entry name" value="Na/Glc_symporter_sf"/>
</dbReference>
<feature type="transmembrane region" description="Helical" evidence="7">
    <location>
        <begin position="65"/>
        <end position="83"/>
    </location>
</feature>